<organism evidence="7">
    <name type="scientific">Lacusteria cypriaca</name>
    <dbReference type="NCBI Taxonomy" id="929580"/>
    <lineage>
        <taxon>Eukaryota</taxon>
        <taxon>Metamonada</taxon>
        <taxon>Parabasalia</taxon>
        <taxon>Trichomonadida</taxon>
        <taxon>Trichomonadidae</taxon>
        <taxon>Lacusteria</taxon>
    </lineage>
</organism>
<accession>A0A142D9X9</accession>
<dbReference type="SUPFAM" id="SSF53671">
    <property type="entry name" value="Aspartate/ornithine carbamoyltransferase"/>
    <property type="match status" value="1"/>
</dbReference>
<evidence type="ECO:0000256" key="1">
    <source>
        <dbReference type="ARBA" id="ARBA00007805"/>
    </source>
</evidence>
<dbReference type="EC" id="2.1.3.3" evidence="2"/>
<dbReference type="InterPro" id="IPR006131">
    <property type="entry name" value="Asp_carbamoyltransf_Asp/Orn-bd"/>
</dbReference>
<sequence length="324" mass="36022">MANIRPLHFIGMQPAKHILTATSLTAEEFKKTLELALDIKANPVKYSNAMNQKTLLMLFQKPSLRTRVSFETGMTKMGGHAIMYSVADSPLGVKETIADTAHVLERMVDIVMARLNKRADMREFAANSKIPIINALDDFAHPCQMLADFQTILEHRGKLEGTVLSYFGDVANNVTYDLMRSCALLGLECHVCGPAEAGFAIEQEVIDECNALNAKTGGKLLITHNVAEACKGTNVVYTDTFLSYHIPKEELPRRREVFKPFQVNEGLMAQCEKDCIFMHCLPATRGDEVSAGVMDGPQSVIFDEAENRMWAQMALLINLVYGFK</sequence>
<evidence type="ECO:0000256" key="2">
    <source>
        <dbReference type="ARBA" id="ARBA00013007"/>
    </source>
</evidence>
<dbReference type="InterPro" id="IPR006132">
    <property type="entry name" value="Asp/Orn_carbamoyltranf_P-bd"/>
</dbReference>
<feature type="domain" description="Aspartate/ornithine carbamoyltransferase Asp/Orn-binding" evidence="5">
    <location>
        <begin position="161"/>
        <end position="317"/>
    </location>
</feature>
<dbReference type="InterPro" id="IPR006130">
    <property type="entry name" value="Asp/Orn_carbamoylTrfase"/>
</dbReference>
<evidence type="ECO:0000259" key="6">
    <source>
        <dbReference type="Pfam" id="PF02729"/>
    </source>
</evidence>
<dbReference type="InterPro" id="IPR002292">
    <property type="entry name" value="Orn/put_carbamltrans"/>
</dbReference>
<dbReference type="EMBL" id="KT883866">
    <property type="protein sequence ID" value="AMQ24252.1"/>
    <property type="molecule type" value="mRNA"/>
</dbReference>
<dbReference type="GO" id="GO:0019240">
    <property type="term" value="P:citrulline biosynthetic process"/>
    <property type="evidence" value="ECO:0007669"/>
    <property type="project" value="TreeGrafter"/>
</dbReference>
<dbReference type="PRINTS" id="PR00100">
    <property type="entry name" value="AOTCASE"/>
</dbReference>
<dbReference type="PANTHER" id="PTHR45753:SF3">
    <property type="entry name" value="ORNITHINE TRANSCARBAMYLASE, MITOCHONDRIAL"/>
    <property type="match status" value="1"/>
</dbReference>
<comment type="similarity">
    <text evidence="1">Belongs to the aspartate/ornithine carbamoyltransferase superfamily. OTCase family.</text>
</comment>
<feature type="domain" description="Aspartate/ornithine carbamoyltransferase carbamoyl-P binding" evidence="6">
    <location>
        <begin position="16"/>
        <end position="154"/>
    </location>
</feature>
<protein>
    <recommendedName>
        <fullName evidence="2">ornithine carbamoyltransferase</fullName>
        <ecNumber evidence="2">2.1.3.3</ecNumber>
    </recommendedName>
</protein>
<evidence type="ECO:0000256" key="3">
    <source>
        <dbReference type="ARBA" id="ARBA00022679"/>
    </source>
</evidence>
<dbReference type="Pfam" id="PF00185">
    <property type="entry name" value="OTCace"/>
    <property type="match status" value="1"/>
</dbReference>
<dbReference type="NCBIfam" id="NF001986">
    <property type="entry name" value="PRK00779.1"/>
    <property type="match status" value="1"/>
</dbReference>
<evidence type="ECO:0000259" key="5">
    <source>
        <dbReference type="Pfam" id="PF00185"/>
    </source>
</evidence>
<name>A0A142D9X9_9EUKA</name>
<dbReference type="GO" id="GO:0042450">
    <property type="term" value="P:L-arginine biosynthetic process via ornithine"/>
    <property type="evidence" value="ECO:0007669"/>
    <property type="project" value="TreeGrafter"/>
</dbReference>
<dbReference type="PANTHER" id="PTHR45753">
    <property type="entry name" value="ORNITHINE CARBAMOYLTRANSFERASE, MITOCHONDRIAL"/>
    <property type="match status" value="1"/>
</dbReference>
<dbReference type="PRINTS" id="PR00102">
    <property type="entry name" value="OTCASE"/>
</dbReference>
<keyword evidence="3 4" id="KW-0808">Transferase</keyword>
<dbReference type="GO" id="GO:0016597">
    <property type="term" value="F:amino acid binding"/>
    <property type="evidence" value="ECO:0007669"/>
    <property type="project" value="InterPro"/>
</dbReference>
<dbReference type="Pfam" id="PF02729">
    <property type="entry name" value="OTCace_N"/>
    <property type="match status" value="1"/>
</dbReference>
<dbReference type="AlphaFoldDB" id="A0A142D9X9"/>
<dbReference type="NCBIfam" id="TIGR00658">
    <property type="entry name" value="orni_carb_tr"/>
    <property type="match status" value="1"/>
</dbReference>
<evidence type="ECO:0000313" key="7">
    <source>
        <dbReference type="EMBL" id="AMQ24252.1"/>
    </source>
</evidence>
<dbReference type="FunFam" id="3.40.50.1370:FF:000008">
    <property type="entry name" value="Ornithine carbamoyltransferase"/>
    <property type="match status" value="1"/>
</dbReference>
<evidence type="ECO:0000256" key="4">
    <source>
        <dbReference type="RuleBase" id="RU003634"/>
    </source>
</evidence>
<dbReference type="InterPro" id="IPR036901">
    <property type="entry name" value="Asp/Orn_carbamoylTrfase_sf"/>
</dbReference>
<dbReference type="GO" id="GO:0004585">
    <property type="term" value="F:ornithine carbamoyltransferase activity"/>
    <property type="evidence" value="ECO:0007669"/>
    <property type="project" value="UniProtKB-EC"/>
</dbReference>
<reference evidence="7" key="1">
    <citation type="submission" date="2015-10" db="EMBL/GenBank/DDBJ databases">
        <title>Arginine deiminase pathway enzymes: evolutionary history in metamonads and other eukaryotes.</title>
        <authorList>
            <person name="Novak L."/>
            <person name="Zubacova Z."/>
            <person name="Karnkowska A."/>
            <person name="Kolisko M."/>
            <person name="Hroudova M."/>
            <person name="Stairs C.W."/>
            <person name="Simpson A.G.B."/>
            <person name="Keeling P.J."/>
            <person name="Roger A.J."/>
            <person name="Cepicka I."/>
            <person name="Hampl V."/>
        </authorList>
    </citation>
    <scope>NUCLEOTIDE SEQUENCE</scope>
</reference>
<dbReference type="Gene3D" id="3.40.50.1370">
    <property type="entry name" value="Aspartate/ornithine carbamoyltransferase"/>
    <property type="match status" value="2"/>
</dbReference>
<proteinExistence type="evidence at transcript level"/>